<dbReference type="InterPro" id="IPR015424">
    <property type="entry name" value="PyrdxlP-dep_Trfase"/>
</dbReference>
<feature type="non-terminal residue" evidence="1">
    <location>
        <position position="1"/>
    </location>
</feature>
<dbReference type="InterPro" id="IPR015422">
    <property type="entry name" value="PyrdxlP-dep_Trfase_small"/>
</dbReference>
<comment type="caution">
    <text evidence="1">The sequence shown here is derived from an EMBL/GenBank/DDBJ whole genome shotgun (WGS) entry which is preliminary data.</text>
</comment>
<evidence type="ECO:0000313" key="1">
    <source>
        <dbReference type="EMBL" id="KKK95138.1"/>
    </source>
</evidence>
<accession>A0A0F8ZMR8</accession>
<evidence type="ECO:0008006" key="2">
    <source>
        <dbReference type="Google" id="ProtNLM"/>
    </source>
</evidence>
<protein>
    <recommendedName>
        <fullName evidence="2">Serine hydroxymethyltransferase-like domain-containing protein</fullName>
    </recommendedName>
</protein>
<proteinExistence type="predicted"/>
<gene>
    <name evidence="1" type="ORF">LCGC14_2675810</name>
</gene>
<name>A0A0F8ZMR8_9ZZZZ</name>
<dbReference type="EMBL" id="LAZR01047043">
    <property type="protein sequence ID" value="KKK95138.1"/>
    <property type="molecule type" value="Genomic_DNA"/>
</dbReference>
<dbReference type="SUPFAM" id="SSF53383">
    <property type="entry name" value="PLP-dependent transferases"/>
    <property type="match status" value="1"/>
</dbReference>
<dbReference type="AlphaFoldDB" id="A0A0F8ZMR8"/>
<dbReference type="Gene3D" id="3.90.1150.10">
    <property type="entry name" value="Aspartate Aminotransferase, domain 1"/>
    <property type="match status" value="1"/>
</dbReference>
<reference evidence="1" key="1">
    <citation type="journal article" date="2015" name="Nature">
        <title>Complex archaea that bridge the gap between prokaryotes and eukaryotes.</title>
        <authorList>
            <person name="Spang A."/>
            <person name="Saw J.H."/>
            <person name="Jorgensen S.L."/>
            <person name="Zaremba-Niedzwiedzka K."/>
            <person name="Martijn J."/>
            <person name="Lind A.E."/>
            <person name="van Eijk R."/>
            <person name="Schleper C."/>
            <person name="Guy L."/>
            <person name="Ettema T.J."/>
        </authorList>
    </citation>
    <scope>NUCLEOTIDE SEQUENCE</scope>
</reference>
<sequence length="60" mass="7098">PSGLRLGVQEMTRFGMKQDDFAVVADFFERVIMNNESPSRVREDVNEFRSKFLKIFYSFD</sequence>
<organism evidence="1">
    <name type="scientific">marine sediment metagenome</name>
    <dbReference type="NCBI Taxonomy" id="412755"/>
    <lineage>
        <taxon>unclassified sequences</taxon>
        <taxon>metagenomes</taxon>
        <taxon>ecological metagenomes</taxon>
    </lineage>
</organism>